<dbReference type="Proteomes" id="UP001596113">
    <property type="component" value="Unassembled WGS sequence"/>
</dbReference>
<dbReference type="EMBL" id="JBHSMI010000067">
    <property type="protein sequence ID" value="MFC5407432.1"/>
    <property type="molecule type" value="Genomic_DNA"/>
</dbReference>
<comment type="caution">
    <text evidence="1">The sequence shown here is derived from an EMBL/GenBank/DDBJ whole genome shotgun (WGS) entry which is preliminary data.</text>
</comment>
<dbReference type="RefSeq" id="WP_378140088.1">
    <property type="nucleotide sequence ID" value="NZ_JBHSMI010000067.1"/>
</dbReference>
<proteinExistence type="predicted"/>
<accession>A0ABW0I4L0</accession>
<reference evidence="2" key="1">
    <citation type="journal article" date="2019" name="Int. J. Syst. Evol. Microbiol.">
        <title>The Global Catalogue of Microorganisms (GCM) 10K type strain sequencing project: providing services to taxonomists for standard genome sequencing and annotation.</title>
        <authorList>
            <consortium name="The Broad Institute Genomics Platform"/>
            <consortium name="The Broad Institute Genome Sequencing Center for Infectious Disease"/>
            <person name="Wu L."/>
            <person name="Ma J."/>
        </authorList>
    </citation>
    <scope>NUCLEOTIDE SEQUENCE [LARGE SCALE GENOMIC DNA]</scope>
    <source>
        <strain evidence="2">CGMCC 1.18575</strain>
    </source>
</reference>
<evidence type="ECO:0000313" key="1">
    <source>
        <dbReference type="EMBL" id="MFC5407432.1"/>
    </source>
</evidence>
<protein>
    <submittedName>
        <fullName evidence="1">Uncharacterized protein</fullName>
    </submittedName>
</protein>
<evidence type="ECO:0000313" key="2">
    <source>
        <dbReference type="Proteomes" id="UP001596113"/>
    </source>
</evidence>
<organism evidence="1 2">
    <name type="scientific">Cohnella soli</name>
    <dbReference type="NCBI Taxonomy" id="425005"/>
    <lineage>
        <taxon>Bacteria</taxon>
        <taxon>Bacillati</taxon>
        <taxon>Bacillota</taxon>
        <taxon>Bacilli</taxon>
        <taxon>Bacillales</taxon>
        <taxon>Paenibacillaceae</taxon>
        <taxon>Cohnella</taxon>
    </lineage>
</organism>
<gene>
    <name evidence="1" type="ORF">ACFPOF_32275</name>
</gene>
<sequence length="166" mass="19207">MVTRSDTLEHRSDGFDSHARKISLTGFDDDRIRQNHLVIDGWKVLRYTHNMVKERPRLCQQMLQQFIGTVYGKRGLGEQTRGRLSSEEKDIVRLALQLRRPVAPIDVRRLLDVESQKARRLLRGLLAKGTFVAAGNGQRRVHAYRLSLTNQQQLEDWGYEQVGNMP</sequence>
<keyword evidence="2" id="KW-1185">Reference proteome</keyword>
<name>A0ABW0I4L0_9BACL</name>